<evidence type="ECO:0000256" key="1">
    <source>
        <dbReference type="SAM" id="Phobius"/>
    </source>
</evidence>
<feature type="transmembrane region" description="Helical" evidence="1">
    <location>
        <begin position="52"/>
        <end position="75"/>
    </location>
</feature>
<feature type="transmembrane region" description="Helical" evidence="1">
    <location>
        <begin position="87"/>
        <end position="109"/>
    </location>
</feature>
<sequence length="183" mass="21152">MSELILYVFQYPAKLIGYQNLAKILTPLSLCYYGFLTYKYIILLLKKTKVEVVGIIEANLMVLLFYVFFPITYFLKDEWAQLLVGGVIIFGYSLTLYTELITLYGTYFLTKIKQNWFMSSFMLQFTFVFKVISWFISYLILVLLCTSTIQEASNQVLVLGGIISYLMIVEPTSLAYKGIEVTI</sequence>
<dbReference type="Proteomes" id="UP000785679">
    <property type="component" value="Unassembled WGS sequence"/>
</dbReference>
<feature type="transmembrane region" description="Helical" evidence="1">
    <location>
        <begin position="156"/>
        <end position="176"/>
    </location>
</feature>
<name>A0A8J8NIN4_HALGN</name>
<feature type="transmembrane region" description="Helical" evidence="1">
    <location>
        <begin position="121"/>
        <end position="144"/>
    </location>
</feature>
<organism evidence="2 3">
    <name type="scientific">Halteria grandinella</name>
    <dbReference type="NCBI Taxonomy" id="5974"/>
    <lineage>
        <taxon>Eukaryota</taxon>
        <taxon>Sar</taxon>
        <taxon>Alveolata</taxon>
        <taxon>Ciliophora</taxon>
        <taxon>Intramacronucleata</taxon>
        <taxon>Spirotrichea</taxon>
        <taxon>Stichotrichia</taxon>
        <taxon>Sporadotrichida</taxon>
        <taxon>Halteriidae</taxon>
        <taxon>Halteria</taxon>
    </lineage>
</organism>
<evidence type="ECO:0000313" key="2">
    <source>
        <dbReference type="EMBL" id="TNV75871.1"/>
    </source>
</evidence>
<comment type="caution">
    <text evidence="2">The sequence shown here is derived from an EMBL/GenBank/DDBJ whole genome shotgun (WGS) entry which is preliminary data.</text>
</comment>
<proteinExistence type="predicted"/>
<gene>
    <name evidence="2" type="ORF">FGO68_gene3692</name>
</gene>
<keyword evidence="1" id="KW-0472">Membrane</keyword>
<keyword evidence="1" id="KW-0812">Transmembrane</keyword>
<reference evidence="2" key="1">
    <citation type="submission" date="2019-06" db="EMBL/GenBank/DDBJ databases">
        <authorList>
            <person name="Zheng W."/>
        </authorList>
    </citation>
    <scope>NUCLEOTIDE SEQUENCE</scope>
    <source>
        <strain evidence="2">QDHG01</strain>
    </source>
</reference>
<feature type="transmembrane region" description="Helical" evidence="1">
    <location>
        <begin position="24"/>
        <end position="45"/>
    </location>
</feature>
<protein>
    <submittedName>
        <fullName evidence="2">Uncharacterized protein</fullName>
    </submittedName>
</protein>
<keyword evidence="3" id="KW-1185">Reference proteome</keyword>
<dbReference type="EMBL" id="RRYP01014645">
    <property type="protein sequence ID" value="TNV75871.1"/>
    <property type="molecule type" value="Genomic_DNA"/>
</dbReference>
<evidence type="ECO:0000313" key="3">
    <source>
        <dbReference type="Proteomes" id="UP000785679"/>
    </source>
</evidence>
<keyword evidence="1" id="KW-1133">Transmembrane helix</keyword>
<dbReference type="AlphaFoldDB" id="A0A8J8NIN4"/>
<accession>A0A8J8NIN4</accession>